<sequence>MSYRSCSQWKQIKLNILILTLYYKCKFGFKMETNVFAWFLLVVCKNVILQLHIFYMKENINLRRENILKYS</sequence>
<keyword evidence="1" id="KW-1133">Transmembrane helix</keyword>
<dbReference type="AlphaFoldDB" id="A0A0L8FW79"/>
<protein>
    <submittedName>
        <fullName evidence="2">Uncharacterized protein</fullName>
    </submittedName>
</protein>
<name>A0A0L8FW79_OCTBM</name>
<gene>
    <name evidence="2" type="ORF">OCBIM_22006103mg</name>
</gene>
<keyword evidence="1" id="KW-0812">Transmembrane</keyword>
<accession>A0A0L8FW79</accession>
<reference evidence="2" key="1">
    <citation type="submission" date="2015-07" db="EMBL/GenBank/DDBJ databases">
        <title>MeaNS - Measles Nucleotide Surveillance Program.</title>
        <authorList>
            <person name="Tran T."/>
            <person name="Druce J."/>
        </authorList>
    </citation>
    <scope>NUCLEOTIDE SEQUENCE</scope>
    <source>
        <strain evidence="2">UCB-OBI-ISO-001</strain>
        <tissue evidence="2">Gonad</tissue>
    </source>
</reference>
<keyword evidence="1" id="KW-0472">Membrane</keyword>
<evidence type="ECO:0000313" key="2">
    <source>
        <dbReference type="EMBL" id="KOF68952.1"/>
    </source>
</evidence>
<dbReference type="EMBL" id="KQ425821">
    <property type="protein sequence ID" value="KOF68952.1"/>
    <property type="molecule type" value="Genomic_DNA"/>
</dbReference>
<organism evidence="2">
    <name type="scientific">Octopus bimaculoides</name>
    <name type="common">California two-spotted octopus</name>
    <dbReference type="NCBI Taxonomy" id="37653"/>
    <lineage>
        <taxon>Eukaryota</taxon>
        <taxon>Metazoa</taxon>
        <taxon>Spiralia</taxon>
        <taxon>Lophotrochozoa</taxon>
        <taxon>Mollusca</taxon>
        <taxon>Cephalopoda</taxon>
        <taxon>Coleoidea</taxon>
        <taxon>Octopodiformes</taxon>
        <taxon>Octopoda</taxon>
        <taxon>Incirrata</taxon>
        <taxon>Octopodidae</taxon>
        <taxon>Octopus</taxon>
    </lineage>
</organism>
<feature type="transmembrane region" description="Helical" evidence="1">
    <location>
        <begin position="35"/>
        <end position="55"/>
    </location>
</feature>
<proteinExistence type="predicted"/>
<evidence type="ECO:0000256" key="1">
    <source>
        <dbReference type="SAM" id="Phobius"/>
    </source>
</evidence>